<accession>A0AA41R7L1</accession>
<evidence type="ECO:0000313" key="11">
    <source>
        <dbReference type="Proteomes" id="UP001165427"/>
    </source>
</evidence>
<dbReference type="InterPro" id="IPR029055">
    <property type="entry name" value="Ntn_hydrolases_N"/>
</dbReference>
<dbReference type="InterPro" id="IPR014729">
    <property type="entry name" value="Rossmann-like_a/b/a_fold"/>
</dbReference>
<dbReference type="Pfam" id="PF00733">
    <property type="entry name" value="Asn_synthase"/>
    <property type="match status" value="1"/>
</dbReference>
<dbReference type="SUPFAM" id="SSF56235">
    <property type="entry name" value="N-terminal nucleophile aminohydrolases (Ntn hydrolases)"/>
    <property type="match status" value="1"/>
</dbReference>
<dbReference type="NCBIfam" id="TIGR01536">
    <property type="entry name" value="asn_synth_AEB"/>
    <property type="match status" value="1"/>
</dbReference>
<evidence type="ECO:0000256" key="1">
    <source>
        <dbReference type="ARBA" id="ARBA00005187"/>
    </source>
</evidence>
<comment type="catalytic activity">
    <reaction evidence="7">
        <text>L-aspartate + L-glutamine + ATP + H2O = L-asparagine + L-glutamate + AMP + diphosphate + H(+)</text>
        <dbReference type="Rhea" id="RHEA:12228"/>
        <dbReference type="ChEBI" id="CHEBI:15377"/>
        <dbReference type="ChEBI" id="CHEBI:15378"/>
        <dbReference type="ChEBI" id="CHEBI:29985"/>
        <dbReference type="ChEBI" id="CHEBI:29991"/>
        <dbReference type="ChEBI" id="CHEBI:30616"/>
        <dbReference type="ChEBI" id="CHEBI:33019"/>
        <dbReference type="ChEBI" id="CHEBI:58048"/>
        <dbReference type="ChEBI" id="CHEBI:58359"/>
        <dbReference type="ChEBI" id="CHEBI:456215"/>
        <dbReference type="EC" id="6.3.5.4"/>
    </reaction>
</comment>
<dbReference type="InterPro" id="IPR006426">
    <property type="entry name" value="Asn_synth_AEB"/>
</dbReference>
<dbReference type="PANTHER" id="PTHR43284:SF1">
    <property type="entry name" value="ASPARAGINE SYNTHETASE"/>
    <property type="match status" value="1"/>
</dbReference>
<keyword evidence="11" id="KW-1185">Reference proteome</keyword>
<evidence type="ECO:0000256" key="4">
    <source>
        <dbReference type="ARBA" id="ARBA00022741"/>
    </source>
</evidence>
<evidence type="ECO:0000256" key="2">
    <source>
        <dbReference type="ARBA" id="ARBA00005752"/>
    </source>
</evidence>
<dbReference type="InterPro" id="IPR033738">
    <property type="entry name" value="AsnB_N"/>
</dbReference>
<evidence type="ECO:0000256" key="8">
    <source>
        <dbReference type="PIRSR" id="PIRSR001589-2"/>
    </source>
</evidence>
<dbReference type="PIRSF" id="PIRSF001589">
    <property type="entry name" value="Asn_synthetase_glu-h"/>
    <property type="match status" value="1"/>
</dbReference>
<proteinExistence type="inferred from homology"/>
<dbReference type="CDD" id="cd00712">
    <property type="entry name" value="AsnB"/>
    <property type="match status" value="1"/>
</dbReference>
<feature type="binding site" evidence="8">
    <location>
        <position position="273"/>
    </location>
    <ligand>
        <name>ATP</name>
        <dbReference type="ChEBI" id="CHEBI:30616"/>
    </ligand>
</feature>
<sequence>MKGFPIEAITDILAHRGPDGSGIYTDEQVALGHRRLSIIDVAGGAQPIFNADGSKCIVYNGEVFNFQELRRDLFDKGYVFKTRSDTETILHAYEEWGERCVELLRGMFVLAIWDRRQGKLFIARDRLGIKPLFYAEHGGRFYFASEMKAILAETRFPRQIDETALAAYFTYSYIPAPLTIYRHIRKLLPGHTLTWQAGRVEIKQYWDLVFAPDRSRDEGYFIERFLALFEESVRMRLISEVPLGAFLSGGIDSSAVVAMMSRGSAEPVKTFCIGFGGATGGYLDERGYARLVAQRYGADHSEYEVIPSFKGLVEKIVCAFDEPFADDSAIPSYFVCQMARKGVTVALSGLGGDEAFAGYERYFGFHVSRFYRMLPLLVRDKIIGPMVEKIPERSDGHYTVNHIKRFARSGALSPDMAYIGYVSRLNGDMADAFFVDGQKFNALRADARDLMLAHFRSDKVDGDLACLNRAFYYDMKTYLPEDILAVTDRMSMQHALEVRVPFVDHKVLEFCATIPPEMKMRWFSKKYLLKKATRNLLPAAVIDHRKQGFVGPMAQWLKYDLKKYVQETLTRRNLERHGYLNFDVVQRLLNEHFSGRQIHDTLIWSMLVFQKWYDLYIDRR</sequence>
<dbReference type="GO" id="GO:0004066">
    <property type="term" value="F:asparagine synthase (glutamine-hydrolyzing) activity"/>
    <property type="evidence" value="ECO:0007669"/>
    <property type="project" value="UniProtKB-EC"/>
</dbReference>
<gene>
    <name evidence="10" type="primary">asnB</name>
    <name evidence="10" type="ORF">MRX98_20670</name>
</gene>
<comment type="pathway">
    <text evidence="1">Amino-acid biosynthesis; L-asparagine biosynthesis; L-asparagine from L-aspartate (L-Gln route): step 1/1.</text>
</comment>
<feature type="binding site" evidence="8">
    <location>
        <position position="85"/>
    </location>
    <ligand>
        <name>L-glutamine</name>
        <dbReference type="ChEBI" id="CHEBI:58359"/>
    </ligand>
</feature>
<dbReference type="GO" id="GO:0005829">
    <property type="term" value="C:cytosol"/>
    <property type="evidence" value="ECO:0007669"/>
    <property type="project" value="TreeGrafter"/>
</dbReference>
<evidence type="ECO:0000256" key="5">
    <source>
        <dbReference type="ARBA" id="ARBA00022840"/>
    </source>
</evidence>
<keyword evidence="6" id="KW-0315">Glutamine amidotransferase</keyword>
<evidence type="ECO:0000256" key="3">
    <source>
        <dbReference type="ARBA" id="ARBA00012737"/>
    </source>
</evidence>
<dbReference type="Gene3D" id="3.40.50.620">
    <property type="entry name" value="HUPs"/>
    <property type="match status" value="1"/>
</dbReference>
<dbReference type="AlphaFoldDB" id="A0AA41R7L1"/>
<dbReference type="PANTHER" id="PTHR43284">
    <property type="entry name" value="ASPARAGINE SYNTHETASE (GLUTAMINE-HYDROLYZING)"/>
    <property type="match status" value="1"/>
</dbReference>
<dbReference type="InterPro" id="IPR017932">
    <property type="entry name" value="GATase_2_dom"/>
</dbReference>
<dbReference type="GO" id="GO:0005524">
    <property type="term" value="F:ATP binding"/>
    <property type="evidence" value="ECO:0007669"/>
    <property type="project" value="UniProtKB-KW"/>
</dbReference>
<dbReference type="Pfam" id="PF13537">
    <property type="entry name" value="GATase_7"/>
    <property type="match status" value="1"/>
</dbReference>
<dbReference type="PROSITE" id="PS51278">
    <property type="entry name" value="GATASE_TYPE_2"/>
    <property type="match status" value="1"/>
</dbReference>
<keyword evidence="5 8" id="KW-0067">ATP-binding</keyword>
<protein>
    <recommendedName>
        <fullName evidence="3">asparagine synthase (glutamine-hydrolyzing)</fullName>
        <ecNumber evidence="3">6.3.5.4</ecNumber>
    </recommendedName>
</protein>
<evidence type="ECO:0000256" key="7">
    <source>
        <dbReference type="ARBA" id="ARBA00048741"/>
    </source>
</evidence>
<dbReference type="InterPro" id="IPR051786">
    <property type="entry name" value="ASN_synthetase/amidase"/>
</dbReference>
<organism evidence="10 11">
    <name type="scientific">Desulfatitalea alkaliphila</name>
    <dbReference type="NCBI Taxonomy" id="2929485"/>
    <lineage>
        <taxon>Bacteria</taxon>
        <taxon>Pseudomonadati</taxon>
        <taxon>Thermodesulfobacteriota</taxon>
        <taxon>Desulfobacteria</taxon>
        <taxon>Desulfobacterales</taxon>
        <taxon>Desulfosarcinaceae</taxon>
        <taxon>Desulfatitalea</taxon>
    </lineage>
</organism>
<dbReference type="EC" id="6.3.5.4" evidence="3"/>
<keyword evidence="4 8" id="KW-0547">Nucleotide-binding</keyword>
<dbReference type="Gene3D" id="3.60.20.10">
    <property type="entry name" value="Glutamine Phosphoribosylpyrophosphate, subunit 1, domain 1"/>
    <property type="match status" value="1"/>
</dbReference>
<dbReference type="CDD" id="cd01991">
    <property type="entry name" value="Asn_synthase_B_C"/>
    <property type="match status" value="1"/>
</dbReference>
<feature type="domain" description="Glutamine amidotransferase type-2" evidence="9">
    <location>
        <begin position="1"/>
        <end position="198"/>
    </location>
</feature>
<keyword evidence="10" id="KW-0436">Ligase</keyword>
<dbReference type="InterPro" id="IPR001962">
    <property type="entry name" value="Asn_synthase"/>
</dbReference>
<reference evidence="10" key="1">
    <citation type="submission" date="2022-04" db="EMBL/GenBank/DDBJ databases">
        <title>Desulfatitalea alkaliphila sp. nov., a novel anaerobic sulfate-reducing bacterium isolated from terrestrial mud volcano, Taman Peninsula, Russia.</title>
        <authorList>
            <person name="Khomyakova M.A."/>
            <person name="Merkel A.Y."/>
            <person name="Slobodkin A.I."/>
        </authorList>
    </citation>
    <scope>NUCLEOTIDE SEQUENCE</scope>
    <source>
        <strain evidence="10">M08but</strain>
    </source>
</reference>
<comment type="caution">
    <text evidence="10">The sequence shown here is derived from an EMBL/GenBank/DDBJ whole genome shotgun (WGS) entry which is preliminary data.</text>
</comment>
<comment type="similarity">
    <text evidence="2">Belongs to the asparagine synthetase family.</text>
</comment>
<dbReference type="Proteomes" id="UP001165427">
    <property type="component" value="Unassembled WGS sequence"/>
</dbReference>
<evidence type="ECO:0000256" key="6">
    <source>
        <dbReference type="ARBA" id="ARBA00022962"/>
    </source>
</evidence>
<feature type="binding site" evidence="8">
    <location>
        <begin position="348"/>
        <end position="349"/>
    </location>
    <ligand>
        <name>ATP</name>
        <dbReference type="ChEBI" id="CHEBI:30616"/>
    </ligand>
</feature>
<dbReference type="EMBL" id="JALJRB010000039">
    <property type="protein sequence ID" value="MCJ8503002.1"/>
    <property type="molecule type" value="Genomic_DNA"/>
</dbReference>
<evidence type="ECO:0000259" key="9">
    <source>
        <dbReference type="PROSITE" id="PS51278"/>
    </source>
</evidence>
<dbReference type="SUPFAM" id="SSF52402">
    <property type="entry name" value="Adenine nucleotide alpha hydrolases-like"/>
    <property type="match status" value="1"/>
</dbReference>
<name>A0AA41R7L1_9BACT</name>
<evidence type="ECO:0000313" key="10">
    <source>
        <dbReference type="EMBL" id="MCJ8503002.1"/>
    </source>
</evidence>
<dbReference type="GO" id="GO:0006529">
    <property type="term" value="P:asparagine biosynthetic process"/>
    <property type="evidence" value="ECO:0007669"/>
    <property type="project" value="InterPro"/>
</dbReference>